<name>A0A840MQG5_9PROT</name>
<dbReference type="Gene3D" id="3.40.50.300">
    <property type="entry name" value="P-loop containing nucleotide triphosphate hydrolases"/>
    <property type="match status" value="1"/>
</dbReference>
<dbReference type="InterPro" id="IPR027417">
    <property type="entry name" value="P-loop_NTPase"/>
</dbReference>
<gene>
    <name evidence="3" type="ORF">HNQ59_001701</name>
</gene>
<dbReference type="PANTHER" id="PTHR43681:SF1">
    <property type="entry name" value="SARCALUMENIN"/>
    <property type="match status" value="1"/>
</dbReference>
<dbReference type="Proteomes" id="UP000575898">
    <property type="component" value="Unassembled WGS sequence"/>
</dbReference>
<keyword evidence="1" id="KW-0175">Coiled coil</keyword>
<organism evidence="3 4">
    <name type="scientific">Chitinivorax tropicus</name>
    <dbReference type="NCBI Taxonomy" id="714531"/>
    <lineage>
        <taxon>Bacteria</taxon>
        <taxon>Pseudomonadati</taxon>
        <taxon>Pseudomonadota</taxon>
        <taxon>Betaproteobacteria</taxon>
        <taxon>Chitinivorax</taxon>
    </lineage>
</organism>
<feature type="domain" description="Dynamin N-terminal" evidence="2">
    <location>
        <begin position="59"/>
        <end position="275"/>
    </location>
</feature>
<sequence>MPTDNLIADFEAYSGWRTGVSQSIGTFQKWLGEQDLGDAQIDMRIQHLIDRLREDKLNVAFVAEFSRGKSELINAIFFSNYGQRILPSSAGRTTMCPTELMYDPSRPPSIQLLPIETRATDTTTSEYKRYPEEWTVIPLDVDSAEAMQAAFQQVGETRRVTIEEATRFGLYHAENPDDQLAVGKDGEIDIPCWRHAIINFPHPLLKQGLVILDTPGLNAIGTEPELTLNLLPNAHAILFILAADTGVTKSDIDVWRNHIGNQSARSRGRVVVLNKIDGLWDPLKTDAEIDAEINKQIRTSADMLNLKISQVFPVSAQKALVAKINEDRALLEKSQIGKLERALSDELIPSKQDIVRDSTQNEIEDIVSGVRQILNSRKSGIVEQLQELKSLRGKNQDVIEHMMDKVKQEKEHFERGLQRFQALRSVFSQQTNILFGFLGMDNLRAEINKIREQMEGSMFSAGLTDAMNQFFKETNGSIAQSAEQIAEIQSMMSGMYKKFSEEHGLSQVSPAPFSTLKYHKEIARLERSYKEHFNTLGNIISTGKNTLTRKFFETIASRVVYVFEVANRDVENWLKTIMSPMETQVREHQLQLRRRLESVKRIHRATDTLEDRIAELEQMETKVNDQLAQLEDYMKLAYQTLNDDSLNGRFSANAA</sequence>
<comment type="caution">
    <text evidence="3">The sequence shown here is derived from an EMBL/GenBank/DDBJ whole genome shotgun (WGS) entry which is preliminary data.</text>
</comment>
<evidence type="ECO:0000256" key="1">
    <source>
        <dbReference type="SAM" id="Coils"/>
    </source>
</evidence>
<dbReference type="PANTHER" id="PTHR43681">
    <property type="entry name" value="TRANSMEMBRANE GTPASE FZO"/>
    <property type="match status" value="1"/>
</dbReference>
<proteinExistence type="predicted"/>
<dbReference type="SUPFAM" id="SSF52540">
    <property type="entry name" value="P-loop containing nucleoside triphosphate hydrolases"/>
    <property type="match status" value="1"/>
</dbReference>
<evidence type="ECO:0000313" key="3">
    <source>
        <dbReference type="EMBL" id="MBB5018413.1"/>
    </source>
</evidence>
<dbReference type="InterPro" id="IPR045063">
    <property type="entry name" value="Dynamin_N"/>
</dbReference>
<evidence type="ECO:0000313" key="4">
    <source>
        <dbReference type="Proteomes" id="UP000575898"/>
    </source>
</evidence>
<reference evidence="3 4" key="1">
    <citation type="submission" date="2020-08" db="EMBL/GenBank/DDBJ databases">
        <title>Genomic Encyclopedia of Type Strains, Phase IV (KMG-IV): sequencing the most valuable type-strain genomes for metagenomic binning, comparative biology and taxonomic classification.</title>
        <authorList>
            <person name="Goeker M."/>
        </authorList>
    </citation>
    <scope>NUCLEOTIDE SEQUENCE [LARGE SCALE GENOMIC DNA]</scope>
    <source>
        <strain evidence="3 4">DSM 27165</strain>
    </source>
</reference>
<protein>
    <submittedName>
        <fullName evidence="3">Putative GTPase</fullName>
    </submittedName>
</protein>
<dbReference type="Pfam" id="PF00350">
    <property type="entry name" value="Dynamin_N"/>
    <property type="match status" value="1"/>
</dbReference>
<evidence type="ECO:0000259" key="2">
    <source>
        <dbReference type="Pfam" id="PF00350"/>
    </source>
</evidence>
<dbReference type="AlphaFoldDB" id="A0A840MQG5"/>
<dbReference type="EMBL" id="JACHHY010000008">
    <property type="protein sequence ID" value="MBB5018413.1"/>
    <property type="molecule type" value="Genomic_DNA"/>
</dbReference>
<accession>A0A840MQG5</accession>
<dbReference type="RefSeq" id="WP_184037653.1">
    <property type="nucleotide sequence ID" value="NZ_JACHHY010000008.1"/>
</dbReference>
<keyword evidence="4" id="KW-1185">Reference proteome</keyword>
<feature type="coiled-coil region" evidence="1">
    <location>
        <begin position="599"/>
        <end position="636"/>
    </location>
</feature>
<dbReference type="InterPro" id="IPR051943">
    <property type="entry name" value="TRAFAC_Dynamin-like_GTPase"/>
</dbReference>